<dbReference type="InterPro" id="IPR050867">
    <property type="entry name" value="NiFe/NiFeSe_hydrgnase_LSU"/>
</dbReference>
<dbReference type="InterPro" id="IPR029014">
    <property type="entry name" value="NiFe-Hase_large"/>
</dbReference>
<evidence type="ECO:0000313" key="1">
    <source>
        <dbReference type="EMBL" id="MDL2402922.1"/>
    </source>
</evidence>
<dbReference type="SUPFAM" id="SSF56762">
    <property type="entry name" value="HydB/Nqo4-like"/>
    <property type="match status" value="1"/>
</dbReference>
<dbReference type="Gene3D" id="1.10.645.10">
    <property type="entry name" value="Cytochrome-c3 Hydrogenase, chain B"/>
    <property type="match status" value="2"/>
</dbReference>
<dbReference type="Proteomes" id="UP001172645">
    <property type="component" value="Unassembled WGS sequence"/>
</dbReference>
<accession>A0ABT7K2X0</accession>
<dbReference type="RefSeq" id="WP_285872342.1">
    <property type="nucleotide sequence ID" value="NZ_JARFYM010000035.1"/>
</dbReference>
<gene>
    <name evidence="1" type="ORF">PY649_28910</name>
</gene>
<dbReference type="PANTHER" id="PTHR42958">
    <property type="entry name" value="HYDROGENASE-2 LARGE CHAIN"/>
    <property type="match status" value="1"/>
</dbReference>
<reference evidence="1" key="1">
    <citation type="submission" date="2023-06" db="EMBL/GenBank/DDBJ databases">
        <title>Phylogenetic Diversity of Rhizobium strains.</title>
        <authorList>
            <person name="Moura F.T."/>
            <person name="Helene L.C.F."/>
            <person name="Hungria M."/>
        </authorList>
    </citation>
    <scope>NUCLEOTIDE SEQUENCE</scope>
    <source>
        <strain evidence="1">CCGE526</strain>
    </source>
</reference>
<keyword evidence="2" id="KW-1185">Reference proteome</keyword>
<comment type="caution">
    <text evidence="1">The sequence shown here is derived from an EMBL/GenBank/DDBJ whole genome shotgun (WGS) entry which is preliminary data.</text>
</comment>
<dbReference type="EMBL" id="JARFYM010000035">
    <property type="protein sequence ID" value="MDL2402922.1"/>
    <property type="molecule type" value="Genomic_DNA"/>
</dbReference>
<dbReference type="PANTHER" id="PTHR42958:SF4">
    <property type="entry name" value="HYDROGENASE EXPRESSION_FORMATION PROTEIN HUPK"/>
    <property type="match status" value="1"/>
</dbReference>
<sequence>MTFLLGAGSIRIDVTVTQALPSSVEVRVNRAQELTRIFIGRRPEEAPVLAGQVFSLCGFSQSVAARLAILNAADLPMPAEGRSAAMAGLLAERIFEALRALILHWPSLLAGAVAEAGQYLRRALTASQAIIDDAKAMRTDHISLAANTRRLGAAAAGLGIPEDDGLSRDGTACAAIFRDIEDDRTFMGRPTDPLTAGDDTEVIAHLCCDAGYSTLPHLAGRVTETGAYARLCRASGSDGPHLAQRFMARMRDVRLCLMQLHHLAKGQNDPSELMAGGPTPGTGGFGAVECARGRLYHQAEIGVDGKLCAYRILAPTEWNFHPAGPFVETLRSSRIGAGESATRSVSRLAVLFDPCVGFKVGIRDVAHA</sequence>
<name>A0ABT7K2X0_9HYPH</name>
<proteinExistence type="predicted"/>
<evidence type="ECO:0000313" key="2">
    <source>
        <dbReference type="Proteomes" id="UP001172645"/>
    </source>
</evidence>
<organism evidence="1 2">
    <name type="scientific">Rhizobium mayense</name>
    <dbReference type="NCBI Taxonomy" id="1312184"/>
    <lineage>
        <taxon>Bacteria</taxon>
        <taxon>Pseudomonadati</taxon>
        <taxon>Pseudomonadota</taxon>
        <taxon>Alphaproteobacteria</taxon>
        <taxon>Hyphomicrobiales</taxon>
        <taxon>Rhizobiaceae</taxon>
        <taxon>Rhizobium/Agrobacterium group</taxon>
        <taxon>Rhizobium</taxon>
    </lineage>
</organism>
<protein>
    <submittedName>
        <fullName evidence="1">Hydrogenase assembly protein HupF</fullName>
    </submittedName>
</protein>